<dbReference type="InterPro" id="IPR051311">
    <property type="entry name" value="DedA_domain"/>
</dbReference>
<keyword evidence="6 7" id="KW-0472">Membrane</keyword>
<evidence type="ECO:0000256" key="1">
    <source>
        <dbReference type="ARBA" id="ARBA00004651"/>
    </source>
</evidence>
<dbReference type="InterPro" id="IPR032816">
    <property type="entry name" value="VTT_dom"/>
</dbReference>
<reference evidence="9 10" key="1">
    <citation type="submission" date="2018-11" db="EMBL/GenBank/DDBJ databases">
        <title>Genomic Encyclopedia of Type Strains, Phase IV (KMG-IV): sequencing the most valuable type-strain genomes for metagenomic binning, comparative biology and taxonomic classification.</title>
        <authorList>
            <person name="Goeker M."/>
        </authorList>
    </citation>
    <scope>NUCLEOTIDE SEQUENCE [LARGE SCALE GENOMIC DNA]</scope>
    <source>
        <strain evidence="9 10">DSM 102936</strain>
    </source>
</reference>
<evidence type="ECO:0000313" key="10">
    <source>
        <dbReference type="Proteomes" id="UP000282654"/>
    </source>
</evidence>
<comment type="similarity">
    <text evidence="2">Belongs to the DedA family.</text>
</comment>
<evidence type="ECO:0000259" key="8">
    <source>
        <dbReference type="Pfam" id="PF09335"/>
    </source>
</evidence>
<keyword evidence="4 7" id="KW-0812">Transmembrane</keyword>
<protein>
    <submittedName>
        <fullName evidence="9">Membrane protein DedA with SNARE-associated domain</fullName>
    </submittedName>
</protein>
<keyword evidence="3" id="KW-1003">Cell membrane</keyword>
<comment type="caution">
    <text evidence="9">The sequence shown here is derived from an EMBL/GenBank/DDBJ whole genome shotgun (WGS) entry which is preliminary data.</text>
</comment>
<keyword evidence="10" id="KW-1185">Reference proteome</keyword>
<sequence>MNVKEFILDYLAYFGIGGLLLSSLVEALGVPFFPGGIMVILAGFLVARGYMTFPAALLATCTGFITGSALAYLLGVKLGGQVFELGGRLLKVTPARLAKARAYLGYSAPGFVVFGRFIPGISNLTPYLAGVGQLNPALFLALTGLFAVCWATLYLALGVFFEKSWAEVTGRLQPFLLLGGLLGLGLYLYLIGRRKKVGGC</sequence>
<keyword evidence="5 7" id="KW-1133">Transmembrane helix</keyword>
<evidence type="ECO:0000256" key="7">
    <source>
        <dbReference type="SAM" id="Phobius"/>
    </source>
</evidence>
<dbReference type="PANTHER" id="PTHR42709">
    <property type="entry name" value="ALKALINE PHOSPHATASE LIKE PROTEIN"/>
    <property type="match status" value="1"/>
</dbReference>
<dbReference type="GO" id="GO:0005886">
    <property type="term" value="C:plasma membrane"/>
    <property type="evidence" value="ECO:0007669"/>
    <property type="project" value="UniProtKB-SubCell"/>
</dbReference>
<name>A0A3N5C109_9THEO</name>
<evidence type="ECO:0000256" key="2">
    <source>
        <dbReference type="ARBA" id="ARBA00010792"/>
    </source>
</evidence>
<evidence type="ECO:0000256" key="5">
    <source>
        <dbReference type="ARBA" id="ARBA00022989"/>
    </source>
</evidence>
<evidence type="ECO:0000256" key="4">
    <source>
        <dbReference type="ARBA" id="ARBA00022692"/>
    </source>
</evidence>
<feature type="domain" description="VTT" evidence="8">
    <location>
        <begin position="33"/>
        <end position="158"/>
    </location>
</feature>
<evidence type="ECO:0000313" key="9">
    <source>
        <dbReference type="EMBL" id="RPF49841.1"/>
    </source>
</evidence>
<dbReference type="AlphaFoldDB" id="A0A3N5C109"/>
<gene>
    <name evidence="9" type="ORF">EDD75_0666</name>
</gene>
<evidence type="ECO:0000256" key="6">
    <source>
        <dbReference type="ARBA" id="ARBA00023136"/>
    </source>
</evidence>
<dbReference type="EMBL" id="RKRE01000001">
    <property type="protein sequence ID" value="RPF49841.1"/>
    <property type="molecule type" value="Genomic_DNA"/>
</dbReference>
<feature type="transmembrane region" description="Helical" evidence="7">
    <location>
        <begin position="57"/>
        <end position="79"/>
    </location>
</feature>
<dbReference type="Pfam" id="PF09335">
    <property type="entry name" value="VTT_dom"/>
    <property type="match status" value="1"/>
</dbReference>
<accession>A0A3N5C109</accession>
<dbReference type="PANTHER" id="PTHR42709:SF6">
    <property type="entry name" value="UNDECAPRENYL PHOSPHATE TRANSPORTER A"/>
    <property type="match status" value="1"/>
</dbReference>
<evidence type="ECO:0000256" key="3">
    <source>
        <dbReference type="ARBA" id="ARBA00022475"/>
    </source>
</evidence>
<comment type="subcellular location">
    <subcellularLocation>
        <location evidence="1">Cell membrane</location>
        <topology evidence="1">Multi-pass membrane protein</topology>
    </subcellularLocation>
</comment>
<feature type="transmembrane region" description="Helical" evidence="7">
    <location>
        <begin position="172"/>
        <end position="191"/>
    </location>
</feature>
<proteinExistence type="inferred from homology"/>
<feature type="transmembrane region" description="Helical" evidence="7">
    <location>
        <begin position="32"/>
        <end position="51"/>
    </location>
</feature>
<feature type="transmembrane region" description="Helical" evidence="7">
    <location>
        <begin position="138"/>
        <end position="160"/>
    </location>
</feature>
<dbReference type="Proteomes" id="UP000282654">
    <property type="component" value="Unassembled WGS sequence"/>
</dbReference>
<organism evidence="9 10">
    <name type="scientific">Thermodesulfitimonas autotrophica</name>
    <dbReference type="NCBI Taxonomy" id="1894989"/>
    <lineage>
        <taxon>Bacteria</taxon>
        <taxon>Bacillati</taxon>
        <taxon>Bacillota</taxon>
        <taxon>Clostridia</taxon>
        <taxon>Thermoanaerobacterales</taxon>
        <taxon>Thermoanaerobacteraceae</taxon>
        <taxon>Thermodesulfitimonas</taxon>
    </lineage>
</organism>